<reference evidence="2" key="1">
    <citation type="submission" date="2020-05" db="UniProtKB">
        <authorList>
            <consortium name="EnsemblMetazoa"/>
        </authorList>
    </citation>
    <scope>IDENTIFICATION</scope>
    <source>
        <strain evidence="2">SANGQUA</strain>
    </source>
</reference>
<accession>A0A182XGV1</accession>
<feature type="region of interest" description="Disordered" evidence="1">
    <location>
        <begin position="61"/>
        <end position="82"/>
    </location>
</feature>
<evidence type="ECO:0000313" key="3">
    <source>
        <dbReference type="Proteomes" id="UP000076407"/>
    </source>
</evidence>
<dbReference type="EnsemblMetazoa" id="AQUA009069-RA">
    <property type="protein sequence ID" value="AQUA009069-PA"/>
    <property type="gene ID" value="AQUA009069"/>
</dbReference>
<organism evidence="2 3">
    <name type="scientific">Anopheles quadriannulatus</name>
    <name type="common">Mosquito</name>
    <dbReference type="NCBI Taxonomy" id="34691"/>
    <lineage>
        <taxon>Eukaryota</taxon>
        <taxon>Metazoa</taxon>
        <taxon>Ecdysozoa</taxon>
        <taxon>Arthropoda</taxon>
        <taxon>Hexapoda</taxon>
        <taxon>Insecta</taxon>
        <taxon>Pterygota</taxon>
        <taxon>Neoptera</taxon>
        <taxon>Endopterygota</taxon>
        <taxon>Diptera</taxon>
        <taxon>Nematocera</taxon>
        <taxon>Culicoidea</taxon>
        <taxon>Culicidae</taxon>
        <taxon>Anophelinae</taxon>
        <taxon>Anopheles</taxon>
    </lineage>
</organism>
<keyword evidence="3" id="KW-1185">Reference proteome</keyword>
<proteinExistence type="predicted"/>
<evidence type="ECO:0000256" key="1">
    <source>
        <dbReference type="SAM" id="MobiDB-lite"/>
    </source>
</evidence>
<evidence type="ECO:0000313" key="2">
    <source>
        <dbReference type="EnsemblMetazoa" id="AQUA009069-PA"/>
    </source>
</evidence>
<dbReference type="VEuPathDB" id="VectorBase:AQUA009069"/>
<name>A0A182XGV1_ANOQN</name>
<dbReference type="AlphaFoldDB" id="A0A182XGV1"/>
<feature type="compositionally biased region" description="Basic residues" evidence="1">
    <location>
        <begin position="68"/>
        <end position="82"/>
    </location>
</feature>
<sequence>MRSKAPGLRILFASLIHHAREKCCSGCFTTPRINCPRNSRASTRADPSSYPRFIYIQRFHSNATAQQRKNKHNNSNKIHAIR</sequence>
<dbReference type="Proteomes" id="UP000076407">
    <property type="component" value="Unassembled WGS sequence"/>
</dbReference>
<protein>
    <submittedName>
        <fullName evidence="2">Uncharacterized protein</fullName>
    </submittedName>
</protein>